<reference evidence="1" key="1">
    <citation type="submission" date="2021-11" db="EMBL/GenBank/DDBJ databases">
        <authorList>
            <consortium name="Genoscope - CEA"/>
            <person name="William W."/>
        </authorList>
    </citation>
    <scope>NUCLEOTIDE SEQUENCE</scope>
</reference>
<evidence type="ECO:0000313" key="1">
    <source>
        <dbReference type="EMBL" id="CAH0367613.1"/>
    </source>
</evidence>
<protein>
    <submittedName>
        <fullName evidence="1">Uncharacterized protein</fullName>
    </submittedName>
</protein>
<feature type="non-terminal residue" evidence="1">
    <location>
        <position position="1"/>
    </location>
</feature>
<proteinExistence type="predicted"/>
<gene>
    <name evidence="1" type="ORF">PECAL_2P06450</name>
</gene>
<dbReference type="Gene3D" id="1.25.40.10">
    <property type="entry name" value="Tetratricopeptide repeat domain"/>
    <property type="match status" value="1"/>
</dbReference>
<sequence>YASSLLFLKRFEEAKSLVDKMMPVARRVLGEGCNLTLRMRCIYAQSLYADPDATLDDLHEAVTTLEEIERTARRVLGGAHPLLEIFEDCLRQSRAILAARETPSPPSETL</sequence>
<comment type="caution">
    <text evidence="1">The sequence shown here is derived from an EMBL/GenBank/DDBJ whole genome shotgun (WGS) entry which is preliminary data.</text>
</comment>
<keyword evidence="2" id="KW-1185">Reference proteome</keyword>
<name>A0A8J2S8I9_9STRA</name>
<dbReference type="Proteomes" id="UP000789595">
    <property type="component" value="Unassembled WGS sequence"/>
</dbReference>
<evidence type="ECO:0000313" key="2">
    <source>
        <dbReference type="Proteomes" id="UP000789595"/>
    </source>
</evidence>
<dbReference type="EMBL" id="CAKKNE010000002">
    <property type="protein sequence ID" value="CAH0367613.1"/>
    <property type="molecule type" value="Genomic_DNA"/>
</dbReference>
<dbReference type="AlphaFoldDB" id="A0A8J2S8I9"/>
<organism evidence="1 2">
    <name type="scientific">Pelagomonas calceolata</name>
    <dbReference type="NCBI Taxonomy" id="35677"/>
    <lineage>
        <taxon>Eukaryota</taxon>
        <taxon>Sar</taxon>
        <taxon>Stramenopiles</taxon>
        <taxon>Ochrophyta</taxon>
        <taxon>Pelagophyceae</taxon>
        <taxon>Pelagomonadales</taxon>
        <taxon>Pelagomonadaceae</taxon>
        <taxon>Pelagomonas</taxon>
    </lineage>
</organism>
<dbReference type="InterPro" id="IPR011990">
    <property type="entry name" value="TPR-like_helical_dom_sf"/>
</dbReference>
<accession>A0A8J2S8I9</accession>